<dbReference type="Proteomes" id="UP000824890">
    <property type="component" value="Unassembled WGS sequence"/>
</dbReference>
<reference evidence="2 3" key="1">
    <citation type="submission" date="2021-05" db="EMBL/GenBank/DDBJ databases">
        <title>Genome Assembly of Synthetic Allotetraploid Brassica napus Reveals Homoeologous Exchanges between Subgenomes.</title>
        <authorList>
            <person name="Davis J.T."/>
        </authorList>
    </citation>
    <scope>NUCLEOTIDE SEQUENCE [LARGE SCALE GENOMIC DNA]</scope>
    <source>
        <strain evidence="3">cv. Da-Ae</strain>
        <tissue evidence="2">Seedling</tissue>
    </source>
</reference>
<evidence type="ECO:0000256" key="1">
    <source>
        <dbReference type="SAM" id="MobiDB-lite"/>
    </source>
</evidence>
<dbReference type="EMBL" id="JAGKQM010000019">
    <property type="protein sequence ID" value="KAH0858855.1"/>
    <property type="molecule type" value="Genomic_DNA"/>
</dbReference>
<evidence type="ECO:0000313" key="3">
    <source>
        <dbReference type="Proteomes" id="UP000824890"/>
    </source>
</evidence>
<accession>A0ABQ7XVB1</accession>
<keyword evidence="3" id="KW-1185">Reference proteome</keyword>
<proteinExistence type="predicted"/>
<comment type="caution">
    <text evidence="2">The sequence shown here is derived from an EMBL/GenBank/DDBJ whole genome shotgun (WGS) entry which is preliminary data.</text>
</comment>
<name>A0ABQ7XVB1_BRANA</name>
<evidence type="ECO:0000313" key="2">
    <source>
        <dbReference type="EMBL" id="KAH0858855.1"/>
    </source>
</evidence>
<sequence>MEIAGVVQDEVILLLLHRAALCPHLGEPLSAFSGRQFIIRRLFLNLLCHGHGTWPGKEVREHVFLGFFYSHLLQMSRGYEDQHSLMRQSGSVPDPWAGFLSQNDSNGI</sequence>
<gene>
    <name evidence="2" type="ORF">HID58_087116</name>
</gene>
<feature type="region of interest" description="Disordered" evidence="1">
    <location>
        <begin position="84"/>
        <end position="108"/>
    </location>
</feature>
<organism evidence="2 3">
    <name type="scientific">Brassica napus</name>
    <name type="common">Rape</name>
    <dbReference type="NCBI Taxonomy" id="3708"/>
    <lineage>
        <taxon>Eukaryota</taxon>
        <taxon>Viridiplantae</taxon>
        <taxon>Streptophyta</taxon>
        <taxon>Embryophyta</taxon>
        <taxon>Tracheophyta</taxon>
        <taxon>Spermatophyta</taxon>
        <taxon>Magnoliopsida</taxon>
        <taxon>eudicotyledons</taxon>
        <taxon>Gunneridae</taxon>
        <taxon>Pentapetalae</taxon>
        <taxon>rosids</taxon>
        <taxon>malvids</taxon>
        <taxon>Brassicales</taxon>
        <taxon>Brassicaceae</taxon>
        <taxon>Brassiceae</taxon>
        <taxon>Brassica</taxon>
    </lineage>
</organism>
<protein>
    <submittedName>
        <fullName evidence="2">Uncharacterized protein</fullName>
    </submittedName>
</protein>